<gene>
    <name evidence="1" type="ORF">FHR83_003981</name>
</gene>
<dbReference type="Proteomes" id="UP000590749">
    <property type="component" value="Unassembled WGS sequence"/>
</dbReference>
<evidence type="ECO:0000313" key="1">
    <source>
        <dbReference type="EMBL" id="MBB3096311.1"/>
    </source>
</evidence>
<dbReference type="AlphaFoldDB" id="A0A7W5FFB4"/>
<protein>
    <submittedName>
        <fullName evidence="1">Uncharacterized protein</fullName>
    </submittedName>
</protein>
<comment type="caution">
    <text evidence="1">The sequence shown here is derived from an EMBL/GenBank/DDBJ whole genome shotgun (WGS) entry which is preliminary data.</text>
</comment>
<keyword evidence="2" id="KW-1185">Reference proteome</keyword>
<dbReference type="RefSeq" id="WP_183221776.1">
    <property type="nucleotide sequence ID" value="NZ_BMPW01000007.1"/>
</dbReference>
<reference evidence="1 2" key="1">
    <citation type="submission" date="2020-08" db="EMBL/GenBank/DDBJ databases">
        <title>Genomic Encyclopedia of Type Strains, Phase III (KMG-III): the genomes of soil and plant-associated and newly described type strains.</title>
        <authorList>
            <person name="Whitman W."/>
        </authorList>
    </citation>
    <scope>NUCLEOTIDE SEQUENCE [LARGE SCALE GENOMIC DNA]</scope>
    <source>
        <strain evidence="1 2">CECT 3287</strain>
    </source>
</reference>
<accession>A0A7W5FFB4</accession>
<proteinExistence type="predicted"/>
<dbReference type="EMBL" id="JACHXF010000008">
    <property type="protein sequence ID" value="MBB3096311.1"/>
    <property type="molecule type" value="Genomic_DNA"/>
</dbReference>
<name>A0A7W5FFB4_9ACTN</name>
<sequence length="57" mass="6391">MIIAKAAVLAALRERGQYDRADFVDRELPERIDLDRHGGLLAMLRLDPATLTDDPSE</sequence>
<organism evidence="1 2">
    <name type="scientific">Actinoplanes campanulatus</name>
    <dbReference type="NCBI Taxonomy" id="113559"/>
    <lineage>
        <taxon>Bacteria</taxon>
        <taxon>Bacillati</taxon>
        <taxon>Actinomycetota</taxon>
        <taxon>Actinomycetes</taxon>
        <taxon>Micromonosporales</taxon>
        <taxon>Micromonosporaceae</taxon>
        <taxon>Actinoplanes</taxon>
    </lineage>
</organism>
<evidence type="ECO:0000313" key="2">
    <source>
        <dbReference type="Proteomes" id="UP000590749"/>
    </source>
</evidence>